<dbReference type="InterPro" id="IPR015421">
    <property type="entry name" value="PyrdxlP-dep_Trfase_major"/>
</dbReference>
<sequence length="407" mass="45946">MSQPQFDFDTVINRHGSGSFKWDSTPDTNTLPMFVADMDFRTAPAILDALHQRIDHGVFGYTWIRDEYYEALNHWFSSRYGMAIGREEVLPTLGVVPAISAILRAEADHCGHRDFGVIVQTPVYHCFFSCIRHQGARIVENALQMDEQGRYQIDFDDLEQKAAHPGNRVMLLCHPHNPSGRVWSREELQRIGEICARHQVLVVSDEIHCDLTFPGIGHTPFATLSPEFGASCITLNSPSKTFNIAGLQIANLIIQNPTLRNRVRKAMQIHEIGSVNALGVESLIAAYQQGDHWLEALRDYLYQNYRTIQQFLQEQLPELTLYPQDSTYLAWINCAATGLDSAILSKRLLEEGQLRISSGCGFLPAPDPQQCYIRLNFACPNVLLLDGLQRLAHVIRPLLTDRPLQPA</sequence>
<name>A0A9X3ED51_9GAMM</name>
<dbReference type="InterPro" id="IPR027619">
    <property type="entry name" value="C-S_lyase_PatB-like"/>
</dbReference>
<dbReference type="AlphaFoldDB" id="A0A9X3ED51"/>
<dbReference type="InterPro" id="IPR015422">
    <property type="entry name" value="PyrdxlP-dep_Trfase_small"/>
</dbReference>
<dbReference type="GO" id="GO:0008483">
    <property type="term" value="F:transaminase activity"/>
    <property type="evidence" value="ECO:0007669"/>
    <property type="project" value="UniProtKB-KW"/>
</dbReference>
<evidence type="ECO:0000256" key="2">
    <source>
        <dbReference type="ARBA" id="ARBA00012224"/>
    </source>
</evidence>
<dbReference type="CDD" id="cd00609">
    <property type="entry name" value="AAT_like"/>
    <property type="match status" value="1"/>
</dbReference>
<gene>
    <name evidence="7" type="ORF">OUO13_09410</name>
</gene>
<evidence type="ECO:0000313" key="7">
    <source>
        <dbReference type="EMBL" id="MCY0965403.1"/>
    </source>
</evidence>
<comment type="similarity">
    <text evidence="5">Belongs to the class-II pyridoxal-phosphate-dependent aminotransferase family. MalY/PatB cystathionine beta-lyase subfamily.</text>
</comment>
<keyword evidence="4" id="KW-0456">Lyase</keyword>
<dbReference type="Proteomes" id="UP001150830">
    <property type="component" value="Unassembled WGS sequence"/>
</dbReference>
<keyword evidence="7" id="KW-0032">Aminotransferase</keyword>
<accession>A0A9X3ED51</accession>
<comment type="caution">
    <text evidence="7">The sequence shown here is derived from an EMBL/GenBank/DDBJ whole genome shotgun (WGS) entry which is preliminary data.</text>
</comment>
<dbReference type="SUPFAM" id="SSF53383">
    <property type="entry name" value="PLP-dependent transferases"/>
    <property type="match status" value="1"/>
</dbReference>
<dbReference type="RefSeq" id="WP_283173615.1">
    <property type="nucleotide sequence ID" value="NZ_JAPNOA010000026.1"/>
</dbReference>
<dbReference type="EC" id="4.4.1.13" evidence="2"/>
<protein>
    <recommendedName>
        <fullName evidence="2">cysteine-S-conjugate beta-lyase</fullName>
        <ecNumber evidence="2">4.4.1.13</ecNumber>
    </recommendedName>
</protein>
<dbReference type="GO" id="GO:0047804">
    <property type="term" value="F:cysteine-S-conjugate beta-lyase activity"/>
    <property type="evidence" value="ECO:0007669"/>
    <property type="project" value="UniProtKB-EC"/>
</dbReference>
<keyword evidence="7" id="KW-0808">Transferase</keyword>
<evidence type="ECO:0000259" key="6">
    <source>
        <dbReference type="Pfam" id="PF00155"/>
    </source>
</evidence>
<proteinExistence type="inferred from homology"/>
<keyword evidence="3" id="KW-0663">Pyridoxal phosphate</keyword>
<dbReference type="InterPro" id="IPR051798">
    <property type="entry name" value="Class-II_PLP-Dep_Aminotrans"/>
</dbReference>
<reference evidence="7" key="1">
    <citation type="submission" date="2022-11" db="EMBL/GenBank/DDBJ databases">
        <title>Parathalassolutuus dongxingensis gen. nov., sp. nov., a novel member of family Oceanospirillaceae isolated from a coastal shrimp pond in Guangxi, China.</title>
        <authorList>
            <person name="Chen H."/>
        </authorList>
    </citation>
    <scope>NUCLEOTIDE SEQUENCE</scope>
    <source>
        <strain evidence="7">G-43</strain>
    </source>
</reference>
<dbReference type="Pfam" id="PF00155">
    <property type="entry name" value="Aminotran_1_2"/>
    <property type="match status" value="1"/>
</dbReference>
<organism evidence="7 8">
    <name type="scientific">Parathalassolituus penaei</name>
    <dbReference type="NCBI Taxonomy" id="2997323"/>
    <lineage>
        <taxon>Bacteria</taxon>
        <taxon>Pseudomonadati</taxon>
        <taxon>Pseudomonadota</taxon>
        <taxon>Gammaproteobacteria</taxon>
        <taxon>Oceanospirillales</taxon>
        <taxon>Oceanospirillaceae</taxon>
        <taxon>Parathalassolituus</taxon>
    </lineage>
</organism>
<dbReference type="InterPro" id="IPR015424">
    <property type="entry name" value="PyrdxlP-dep_Trfase"/>
</dbReference>
<dbReference type="PANTHER" id="PTHR43525:SF1">
    <property type="entry name" value="PROTEIN MALY"/>
    <property type="match status" value="1"/>
</dbReference>
<comment type="cofactor">
    <cofactor evidence="1">
        <name>pyridoxal 5'-phosphate</name>
        <dbReference type="ChEBI" id="CHEBI:597326"/>
    </cofactor>
</comment>
<evidence type="ECO:0000313" key="8">
    <source>
        <dbReference type="Proteomes" id="UP001150830"/>
    </source>
</evidence>
<evidence type="ECO:0000256" key="3">
    <source>
        <dbReference type="ARBA" id="ARBA00022898"/>
    </source>
</evidence>
<dbReference type="Gene3D" id="3.40.640.10">
    <property type="entry name" value="Type I PLP-dependent aspartate aminotransferase-like (Major domain)"/>
    <property type="match status" value="1"/>
</dbReference>
<dbReference type="GO" id="GO:0030170">
    <property type="term" value="F:pyridoxal phosphate binding"/>
    <property type="evidence" value="ECO:0007669"/>
    <property type="project" value="InterPro"/>
</dbReference>
<dbReference type="PANTHER" id="PTHR43525">
    <property type="entry name" value="PROTEIN MALY"/>
    <property type="match status" value="1"/>
</dbReference>
<dbReference type="EMBL" id="JAPNOA010000026">
    <property type="protein sequence ID" value="MCY0965403.1"/>
    <property type="molecule type" value="Genomic_DNA"/>
</dbReference>
<evidence type="ECO:0000256" key="4">
    <source>
        <dbReference type="ARBA" id="ARBA00023239"/>
    </source>
</evidence>
<evidence type="ECO:0000256" key="1">
    <source>
        <dbReference type="ARBA" id="ARBA00001933"/>
    </source>
</evidence>
<dbReference type="Gene3D" id="3.90.1150.10">
    <property type="entry name" value="Aspartate Aminotransferase, domain 1"/>
    <property type="match status" value="1"/>
</dbReference>
<dbReference type="NCBIfam" id="TIGR04350">
    <property type="entry name" value="C_S_lyase_PatB"/>
    <property type="match status" value="1"/>
</dbReference>
<keyword evidence="8" id="KW-1185">Reference proteome</keyword>
<dbReference type="InterPro" id="IPR004839">
    <property type="entry name" value="Aminotransferase_I/II_large"/>
</dbReference>
<evidence type="ECO:0000256" key="5">
    <source>
        <dbReference type="ARBA" id="ARBA00037974"/>
    </source>
</evidence>
<feature type="domain" description="Aminotransferase class I/classII large" evidence="6">
    <location>
        <begin position="37"/>
        <end position="378"/>
    </location>
</feature>